<evidence type="ECO:0000313" key="2">
    <source>
        <dbReference type="EMBL" id="KAF5845449.1"/>
    </source>
</evidence>
<organism evidence="2 3">
    <name type="scientific">Cochliobolus sativus</name>
    <name type="common">Common root rot and spot blotch fungus</name>
    <name type="synonym">Bipolaris sorokiniana</name>
    <dbReference type="NCBI Taxonomy" id="45130"/>
    <lineage>
        <taxon>Eukaryota</taxon>
        <taxon>Fungi</taxon>
        <taxon>Dikarya</taxon>
        <taxon>Ascomycota</taxon>
        <taxon>Pezizomycotina</taxon>
        <taxon>Dothideomycetes</taxon>
        <taxon>Pleosporomycetidae</taxon>
        <taxon>Pleosporales</taxon>
        <taxon>Pleosporineae</taxon>
        <taxon>Pleosporaceae</taxon>
        <taxon>Bipolaris</taxon>
    </lineage>
</organism>
<gene>
    <name evidence="2" type="ORF">GGP41_003051</name>
</gene>
<proteinExistence type="predicted"/>
<feature type="region of interest" description="Disordered" evidence="1">
    <location>
        <begin position="1"/>
        <end position="21"/>
    </location>
</feature>
<protein>
    <submittedName>
        <fullName evidence="2">Uncharacterized protein</fullName>
    </submittedName>
</protein>
<reference evidence="2" key="1">
    <citation type="submission" date="2019-11" db="EMBL/GenBank/DDBJ databases">
        <title>Bipolaris sorokiniana Genome sequencing.</title>
        <authorList>
            <person name="Wang H."/>
        </authorList>
    </citation>
    <scope>NUCLEOTIDE SEQUENCE</scope>
</reference>
<dbReference type="EMBL" id="WNKQ01000019">
    <property type="protein sequence ID" value="KAF5845449.1"/>
    <property type="molecule type" value="Genomic_DNA"/>
</dbReference>
<dbReference type="AlphaFoldDB" id="A0A8H5ZBZ2"/>
<evidence type="ECO:0000256" key="1">
    <source>
        <dbReference type="SAM" id="MobiDB-lite"/>
    </source>
</evidence>
<comment type="caution">
    <text evidence="2">The sequence shown here is derived from an EMBL/GenBank/DDBJ whole genome shotgun (WGS) entry which is preliminary data.</text>
</comment>
<name>A0A8H5ZBZ2_COCSA</name>
<evidence type="ECO:0000313" key="3">
    <source>
        <dbReference type="Proteomes" id="UP000624244"/>
    </source>
</evidence>
<dbReference type="Proteomes" id="UP000624244">
    <property type="component" value="Unassembled WGS sequence"/>
</dbReference>
<accession>A0A8H5ZBZ2</accession>
<sequence>MAFGKPNSLGIELFDQPSPTESPIRLPEAEGTFCSLATVAASRPENISACRDRVLFLRRSPANALNSHSFKATVKTTAIRGNKGAGTLLTPMNARQKVRSG</sequence>